<dbReference type="Proteomes" id="UP000262583">
    <property type="component" value="Chromosome"/>
</dbReference>
<accession>A0A2Z4Y1I8</accession>
<feature type="repeat" description="TPR" evidence="4">
    <location>
        <begin position="689"/>
        <end position="722"/>
    </location>
</feature>
<feature type="transmembrane region" description="Helical" evidence="5">
    <location>
        <begin position="313"/>
        <end position="336"/>
    </location>
</feature>
<dbReference type="NCBIfam" id="NF047558">
    <property type="entry name" value="TPR_END_plus"/>
    <property type="match status" value="1"/>
</dbReference>
<organism evidence="6 7">
    <name type="scientific">Sumerlaea chitinivorans</name>
    <dbReference type="NCBI Taxonomy" id="2250252"/>
    <lineage>
        <taxon>Bacteria</taxon>
        <taxon>Candidatus Sumerlaeota</taxon>
        <taxon>Candidatus Sumerlaeia</taxon>
        <taxon>Candidatus Sumerlaeales</taxon>
        <taxon>Candidatus Sumerlaeaceae</taxon>
        <taxon>Candidatus Sumerlaea</taxon>
    </lineage>
</organism>
<evidence type="ECO:0000313" key="6">
    <source>
        <dbReference type="EMBL" id="AXA35071.1"/>
    </source>
</evidence>
<gene>
    <name evidence="6" type="ORF">BRCON_0294</name>
</gene>
<dbReference type="PANTHER" id="PTHR44943:SF9">
    <property type="entry name" value="TPR-REPEAT-CONTAINING PROTEIN"/>
    <property type="match status" value="1"/>
</dbReference>
<feature type="transmembrane region" description="Helical" evidence="5">
    <location>
        <begin position="267"/>
        <end position="288"/>
    </location>
</feature>
<keyword evidence="5" id="KW-0812">Transmembrane</keyword>
<dbReference type="EMBL" id="CP030759">
    <property type="protein sequence ID" value="AXA35071.1"/>
    <property type="molecule type" value="Genomic_DNA"/>
</dbReference>
<keyword evidence="5" id="KW-0472">Membrane</keyword>
<dbReference type="Pfam" id="PF13181">
    <property type="entry name" value="TPR_8"/>
    <property type="match status" value="2"/>
</dbReference>
<dbReference type="SMART" id="SM00028">
    <property type="entry name" value="TPR"/>
    <property type="match status" value="5"/>
</dbReference>
<dbReference type="InterPro" id="IPR019734">
    <property type="entry name" value="TPR_rpt"/>
</dbReference>
<dbReference type="Gene3D" id="1.25.40.10">
    <property type="entry name" value="Tetratricopeptide repeat domain"/>
    <property type="match status" value="1"/>
</dbReference>
<evidence type="ECO:0000256" key="1">
    <source>
        <dbReference type="ARBA" id="ARBA00022737"/>
    </source>
</evidence>
<keyword evidence="2 4" id="KW-0802">TPR repeat</keyword>
<dbReference type="SUPFAM" id="SSF48452">
    <property type="entry name" value="TPR-like"/>
    <property type="match status" value="2"/>
</dbReference>
<evidence type="ECO:0000256" key="4">
    <source>
        <dbReference type="PROSITE-ProRule" id="PRU00339"/>
    </source>
</evidence>
<evidence type="ECO:0000256" key="5">
    <source>
        <dbReference type="SAM" id="Phobius"/>
    </source>
</evidence>
<feature type="transmembrane region" description="Helical" evidence="5">
    <location>
        <begin position="142"/>
        <end position="160"/>
    </location>
</feature>
<feature type="transmembrane region" description="Helical" evidence="5">
    <location>
        <begin position="348"/>
        <end position="369"/>
    </location>
</feature>
<keyword evidence="3" id="KW-0793">Thylakoid</keyword>
<dbReference type="InterPro" id="IPR051685">
    <property type="entry name" value="Ycf3/AcsC/BcsC/TPR_MFPF"/>
</dbReference>
<name>A0A2Z4Y1I8_SUMC1</name>
<feature type="transmembrane region" description="Helical" evidence="5">
    <location>
        <begin position="219"/>
        <end position="238"/>
    </location>
</feature>
<dbReference type="PANTHER" id="PTHR44943">
    <property type="entry name" value="CELLULOSE SYNTHASE OPERON PROTEIN C"/>
    <property type="match status" value="1"/>
</dbReference>
<dbReference type="PROSITE" id="PS50005">
    <property type="entry name" value="TPR"/>
    <property type="match status" value="1"/>
</dbReference>
<dbReference type="InterPro" id="IPR011990">
    <property type="entry name" value="TPR-like_helical_dom_sf"/>
</dbReference>
<evidence type="ECO:0000256" key="2">
    <source>
        <dbReference type="ARBA" id="ARBA00022803"/>
    </source>
</evidence>
<sequence>MLEHSRQTRREFLVWVSASVVFILVFVARLTKFIEPDFFMHLRIGQWIIENRKVPHADVFSHIAQGQPWLDHEWLFQVVLYALYRLGGWVGLSLVRCTLLTASYIILWRTCLLLKLSHGLSLALVVIAASMSMGSVEFRPQVVTYLLFPLFFHLSLRHFLGHRGWLWLMPPLMVLWANMHGAFVAFFVLAGMLIIGEVGKHVLRLYGWDTGNLTPPRRILTYGAVVFLTFLATAINPYGFEMLTFPFKVVQHDIFFEMIFEWMPPEFPFFTPFWVVLAAFCVIMLPNWRKVDLTHALLVVGWSYFSLSARRNIVLFGYVAVPLFGYYVVNAGRVLYENGPLWIRQRKIALALPYVAVYAYAAYLVYAVADVGLRSMVHEYGFGPHTEVPERTADFILRERPAGNMFNEYNVGGYLIYRLYPDYLVFQDGRVDVYGPKTFWRYKVIESGNPIWRDAVKEHNLGFFVLTYGGVKYPECLAAQLYNDPDWALVHWDDTCMVFVKRSGPNRALAERLAYKYVNPTSPTESYLDNTDRATSALLELNRALEAVPEMRRARSLKIYCLSVLKRYDEAATETEILRKYQADNAAINALHGRIAFAQKHYAQAEQYFRQALKTRSRSAELWIDLGKTLELQNKTKEAQEAYLRATKYAKEGDLVALMHLARVTSRLGDDKLAASYWDQYLEFRPMDVVALNDAGTLHMRQNDFLRAITFFKRAAELNPQTAAPLYNLACAYAKLHDYARAQHYLKAAIQIGGETIAQIAREDKDLAEYRARPEFEIALRDALTTSMVSVTTGTLTSQSKELSSP</sequence>
<evidence type="ECO:0000256" key="3">
    <source>
        <dbReference type="ARBA" id="ARBA00023078"/>
    </source>
</evidence>
<keyword evidence="5" id="KW-1133">Transmembrane helix</keyword>
<protein>
    <submittedName>
        <fullName evidence="6">Uncharacterized protein</fullName>
    </submittedName>
</protein>
<feature type="transmembrane region" description="Helical" evidence="5">
    <location>
        <begin position="12"/>
        <end position="31"/>
    </location>
</feature>
<feature type="transmembrane region" description="Helical" evidence="5">
    <location>
        <begin position="172"/>
        <end position="199"/>
    </location>
</feature>
<dbReference type="AlphaFoldDB" id="A0A2Z4Y1I8"/>
<dbReference type="KEGG" id="schv:BRCON_0294"/>
<keyword evidence="1" id="KW-0677">Repeat</keyword>
<dbReference type="Pfam" id="PF14559">
    <property type="entry name" value="TPR_19"/>
    <property type="match status" value="1"/>
</dbReference>
<proteinExistence type="predicted"/>
<evidence type="ECO:0000313" key="7">
    <source>
        <dbReference type="Proteomes" id="UP000262583"/>
    </source>
</evidence>
<reference evidence="6 7" key="1">
    <citation type="submission" date="2018-05" db="EMBL/GenBank/DDBJ databases">
        <title>A metagenomic window into the 2 km-deep terrestrial subsurface aquifer revealed taxonomically and functionally diverse microbial community comprising novel uncultured bacterial lineages.</title>
        <authorList>
            <person name="Kadnikov V.V."/>
            <person name="Mardanov A.V."/>
            <person name="Beletsky A.V."/>
            <person name="Banks D."/>
            <person name="Pimenov N.V."/>
            <person name="Frank Y.A."/>
            <person name="Karnachuk O.V."/>
            <person name="Ravin N.V."/>
        </authorList>
    </citation>
    <scope>NUCLEOTIDE SEQUENCE [LARGE SCALE GENOMIC DNA]</scope>
    <source>
        <strain evidence="6">BY</strain>
    </source>
</reference>
<feature type="transmembrane region" description="Helical" evidence="5">
    <location>
        <begin position="86"/>
        <end position="107"/>
    </location>
</feature>